<dbReference type="Pfam" id="PF03564">
    <property type="entry name" value="DUF1759"/>
    <property type="match status" value="1"/>
</dbReference>
<name>A0A1I7ZVI7_9BILA</name>
<evidence type="ECO:0000313" key="2">
    <source>
        <dbReference type="Proteomes" id="UP000095287"/>
    </source>
</evidence>
<reference evidence="3" key="1">
    <citation type="submission" date="2016-11" db="UniProtKB">
        <authorList>
            <consortium name="WormBaseParasite"/>
        </authorList>
    </citation>
    <scope>IDENTIFICATION</scope>
</reference>
<evidence type="ECO:0000256" key="1">
    <source>
        <dbReference type="SAM" id="MobiDB-lite"/>
    </source>
</evidence>
<accession>A0A1I7ZVI7</accession>
<dbReference type="InterPro" id="IPR005312">
    <property type="entry name" value="DUF1759"/>
</dbReference>
<feature type="compositionally biased region" description="Basic and acidic residues" evidence="1">
    <location>
        <begin position="141"/>
        <end position="154"/>
    </location>
</feature>
<organism evidence="2 3">
    <name type="scientific">Steinernema glaseri</name>
    <dbReference type="NCBI Taxonomy" id="37863"/>
    <lineage>
        <taxon>Eukaryota</taxon>
        <taxon>Metazoa</taxon>
        <taxon>Ecdysozoa</taxon>
        <taxon>Nematoda</taxon>
        <taxon>Chromadorea</taxon>
        <taxon>Rhabditida</taxon>
        <taxon>Tylenchina</taxon>
        <taxon>Panagrolaimomorpha</taxon>
        <taxon>Strongyloidoidea</taxon>
        <taxon>Steinernematidae</taxon>
        <taxon>Steinernema</taxon>
    </lineage>
</organism>
<sequence>PAQKLAYLKGYLADDALTVVAGLDLVDGNYKIAFDLLKSRFGNQTVLKQELYAELTQLSHCADRSTDLRRFLEKVVTIRRQLIDLGEDPDHALTTQLVHAKLPARVVSELLSTHMGPWKMSDLIKQLETIVEKRETVDRHKNFAKLTGRDDRQTQKPAAKKPATETSA</sequence>
<dbReference type="AlphaFoldDB" id="A0A1I7ZVI7"/>
<proteinExistence type="predicted"/>
<protein>
    <submittedName>
        <fullName evidence="3">Transposase</fullName>
    </submittedName>
</protein>
<feature type="region of interest" description="Disordered" evidence="1">
    <location>
        <begin position="141"/>
        <end position="168"/>
    </location>
</feature>
<keyword evidence="2" id="KW-1185">Reference proteome</keyword>
<dbReference type="Proteomes" id="UP000095287">
    <property type="component" value="Unplaced"/>
</dbReference>
<evidence type="ECO:0000313" key="3">
    <source>
        <dbReference type="WBParaSite" id="L893_g3001.t1"/>
    </source>
</evidence>
<dbReference type="WBParaSite" id="L893_g3001.t1">
    <property type="protein sequence ID" value="L893_g3001.t1"/>
    <property type="gene ID" value="L893_g3001"/>
</dbReference>